<comment type="caution">
    <text evidence="1">The sequence shown here is derived from an EMBL/GenBank/DDBJ whole genome shotgun (WGS) entry which is preliminary data.</text>
</comment>
<keyword evidence="2" id="KW-1185">Reference proteome</keyword>
<protein>
    <submittedName>
        <fullName evidence="1">Uncharacterized protein</fullName>
    </submittedName>
</protein>
<organism evidence="1 2">
    <name type="scientific">Camellia lanceoleosa</name>
    <dbReference type="NCBI Taxonomy" id="1840588"/>
    <lineage>
        <taxon>Eukaryota</taxon>
        <taxon>Viridiplantae</taxon>
        <taxon>Streptophyta</taxon>
        <taxon>Embryophyta</taxon>
        <taxon>Tracheophyta</taxon>
        <taxon>Spermatophyta</taxon>
        <taxon>Magnoliopsida</taxon>
        <taxon>eudicotyledons</taxon>
        <taxon>Gunneridae</taxon>
        <taxon>Pentapetalae</taxon>
        <taxon>asterids</taxon>
        <taxon>Ericales</taxon>
        <taxon>Theaceae</taxon>
        <taxon>Camellia</taxon>
    </lineage>
</organism>
<proteinExistence type="predicted"/>
<accession>A0ACC0I5H4</accession>
<gene>
    <name evidence="1" type="ORF">LOK49_LG04G01297</name>
</gene>
<evidence type="ECO:0000313" key="1">
    <source>
        <dbReference type="EMBL" id="KAI8020040.1"/>
    </source>
</evidence>
<dbReference type="Proteomes" id="UP001060215">
    <property type="component" value="Chromosome 2"/>
</dbReference>
<dbReference type="EMBL" id="CM045759">
    <property type="protein sequence ID" value="KAI8020040.1"/>
    <property type="molecule type" value="Genomic_DNA"/>
</dbReference>
<name>A0ACC0I5H4_9ERIC</name>
<evidence type="ECO:0000313" key="2">
    <source>
        <dbReference type="Proteomes" id="UP001060215"/>
    </source>
</evidence>
<reference evidence="1 2" key="1">
    <citation type="journal article" date="2022" name="Plant J.">
        <title>Chromosome-level genome of Camellia lanceoleosa provides a valuable resource for understanding genome evolution and self-incompatibility.</title>
        <authorList>
            <person name="Gong W."/>
            <person name="Xiao S."/>
            <person name="Wang L."/>
            <person name="Liao Z."/>
            <person name="Chang Y."/>
            <person name="Mo W."/>
            <person name="Hu G."/>
            <person name="Li W."/>
            <person name="Zhao G."/>
            <person name="Zhu H."/>
            <person name="Hu X."/>
            <person name="Ji K."/>
            <person name="Xiang X."/>
            <person name="Song Q."/>
            <person name="Yuan D."/>
            <person name="Jin S."/>
            <person name="Zhang L."/>
        </authorList>
    </citation>
    <scope>NUCLEOTIDE SEQUENCE [LARGE SCALE GENOMIC DNA]</scope>
    <source>
        <strain evidence="1">SQ_2022a</strain>
    </source>
</reference>
<sequence>MALVAGVASSCTSVGVHACFPVAAAPEYTRSIRSNLQVLSKYEEVVQFRVWVRESIAKIPNGRWLAAYLMVQIRRRRVRGASIRWLTRRGTAGSSLLRRTLQCIASQRRMEDKKKVKEATER</sequence>